<dbReference type="Gene3D" id="2.40.170.20">
    <property type="entry name" value="TonB-dependent receptor, beta-barrel domain"/>
    <property type="match status" value="1"/>
</dbReference>
<dbReference type="AlphaFoldDB" id="A0A450Z536"/>
<dbReference type="EMBL" id="CAADFU010000149">
    <property type="protein sequence ID" value="VFK48914.1"/>
    <property type="molecule type" value="Genomic_DNA"/>
</dbReference>
<dbReference type="SUPFAM" id="SSF56935">
    <property type="entry name" value="Porins"/>
    <property type="match status" value="1"/>
</dbReference>
<evidence type="ECO:0000313" key="15">
    <source>
        <dbReference type="EMBL" id="VFK43540.1"/>
    </source>
</evidence>
<evidence type="ECO:0000313" key="16">
    <source>
        <dbReference type="EMBL" id="VFK48914.1"/>
    </source>
</evidence>
<dbReference type="GO" id="GO:0009279">
    <property type="term" value="C:cell outer membrane"/>
    <property type="evidence" value="ECO:0007669"/>
    <property type="project" value="UniProtKB-SubCell"/>
</dbReference>
<dbReference type="EMBL" id="CAADFR010000149">
    <property type="protein sequence ID" value="VFK43540.1"/>
    <property type="molecule type" value="Genomic_DNA"/>
</dbReference>
<feature type="domain" description="TonB-dependent receptor plug" evidence="14">
    <location>
        <begin position="59"/>
        <end position="164"/>
    </location>
</feature>
<evidence type="ECO:0000256" key="1">
    <source>
        <dbReference type="ARBA" id="ARBA00004571"/>
    </source>
</evidence>
<dbReference type="PROSITE" id="PS52016">
    <property type="entry name" value="TONB_DEPENDENT_REC_3"/>
    <property type="match status" value="1"/>
</dbReference>
<evidence type="ECO:0000256" key="4">
    <source>
        <dbReference type="ARBA" id="ARBA00022496"/>
    </source>
</evidence>
<dbReference type="CDD" id="cd01347">
    <property type="entry name" value="ligand_gated_channel"/>
    <property type="match status" value="1"/>
</dbReference>
<evidence type="ECO:0000256" key="12">
    <source>
        <dbReference type="RuleBase" id="RU003357"/>
    </source>
</evidence>
<gene>
    <name evidence="16" type="ORF">BECKSD772E_GA0070983_11496</name>
    <name evidence="15" type="ORF">BECKSD772F_GA0070984_11496</name>
</gene>
<evidence type="ECO:0000256" key="8">
    <source>
        <dbReference type="ARBA" id="ARBA00023077"/>
    </source>
</evidence>
<dbReference type="PANTHER" id="PTHR32552:SF81">
    <property type="entry name" value="TONB-DEPENDENT OUTER MEMBRANE RECEPTOR"/>
    <property type="match status" value="1"/>
</dbReference>
<comment type="subcellular location">
    <subcellularLocation>
        <location evidence="1 11">Cell outer membrane</location>
        <topology evidence="1 11">Multi-pass membrane protein</topology>
    </subcellularLocation>
</comment>
<keyword evidence="2 11" id="KW-0813">Transport</keyword>
<dbReference type="InterPro" id="IPR012910">
    <property type="entry name" value="Plug_dom"/>
</dbReference>
<evidence type="ECO:0000256" key="3">
    <source>
        <dbReference type="ARBA" id="ARBA00022452"/>
    </source>
</evidence>
<keyword evidence="10 11" id="KW-0998">Cell outer membrane</keyword>
<evidence type="ECO:0000256" key="6">
    <source>
        <dbReference type="ARBA" id="ARBA00023004"/>
    </source>
</evidence>
<protein>
    <submittedName>
        <fullName evidence="16">Iron complex outermembrane recepter protein</fullName>
    </submittedName>
</protein>
<dbReference type="InterPro" id="IPR039426">
    <property type="entry name" value="TonB-dep_rcpt-like"/>
</dbReference>
<keyword evidence="8 12" id="KW-0798">TonB box</keyword>
<keyword evidence="5 11" id="KW-0812">Transmembrane</keyword>
<dbReference type="PANTHER" id="PTHR32552">
    <property type="entry name" value="FERRICHROME IRON RECEPTOR-RELATED"/>
    <property type="match status" value="1"/>
</dbReference>
<evidence type="ECO:0000256" key="10">
    <source>
        <dbReference type="ARBA" id="ARBA00023237"/>
    </source>
</evidence>
<dbReference type="InterPro" id="IPR036942">
    <property type="entry name" value="Beta-barrel_TonB_sf"/>
</dbReference>
<keyword evidence="4" id="KW-0410">Iron transport</keyword>
<evidence type="ECO:0000256" key="2">
    <source>
        <dbReference type="ARBA" id="ARBA00022448"/>
    </source>
</evidence>
<dbReference type="Pfam" id="PF00593">
    <property type="entry name" value="TonB_dep_Rec_b-barrel"/>
    <property type="match status" value="1"/>
</dbReference>
<keyword evidence="9 11" id="KW-0472">Membrane</keyword>
<comment type="similarity">
    <text evidence="11 12">Belongs to the TonB-dependent receptor family.</text>
</comment>
<organism evidence="16">
    <name type="scientific">Candidatus Kentrum sp. SD</name>
    <dbReference type="NCBI Taxonomy" id="2126332"/>
    <lineage>
        <taxon>Bacteria</taxon>
        <taxon>Pseudomonadati</taxon>
        <taxon>Pseudomonadota</taxon>
        <taxon>Gammaproteobacteria</taxon>
        <taxon>Candidatus Kentrum</taxon>
    </lineage>
</organism>
<evidence type="ECO:0000259" key="14">
    <source>
        <dbReference type="Pfam" id="PF07715"/>
    </source>
</evidence>
<evidence type="ECO:0000256" key="11">
    <source>
        <dbReference type="PROSITE-ProRule" id="PRU01360"/>
    </source>
</evidence>
<dbReference type="GO" id="GO:0006826">
    <property type="term" value="P:iron ion transport"/>
    <property type="evidence" value="ECO:0007669"/>
    <property type="project" value="UniProtKB-KW"/>
</dbReference>
<evidence type="ECO:0000256" key="5">
    <source>
        <dbReference type="ARBA" id="ARBA00022692"/>
    </source>
</evidence>
<dbReference type="Pfam" id="PF07715">
    <property type="entry name" value="Plug"/>
    <property type="match status" value="1"/>
</dbReference>
<accession>A0A450Z536</accession>
<sequence>MNADHKKTTPKNPKAMLAHSITLVLASGGLFTATIGIRAEEPMVLEEITVTAEKRAEKLQDVPVSVTAFSSEAIVEAGIENTRDFIELTPNVTLDDVWSIGATQIAIRGITQLNNGDSPVAIVIDGVPQNNQMQFKRELFDIERIEVLRGPQGAAYGRNAVGGAINIITKGPTNEQEGYVKTGVFNGNGKTMSGAVSGPLIKDTLLYRLAGQYEKTDGIINNTFLDTPIDFYESTDLRAQLKWLVTDDLSLDLRYETSDLDGGAIPSTQITGGGTTDHSGIFVNPHNNTLGQGEREMDNFTVKADADFDAGTLTYILGYTDLEEDYVGDGDFRSDENRLQDQDIDIELLSHELRWTSPDDQPFRWIGGGFHQQTNRTVVSISDTFMNDNDNTAWAVFGQAEYDLADRLELSGSIRYDQDRRKQVSAGREETFDAWQPKATLTYALTDDNLVYATYGTGFRSGGFNGDGTIYRKEILKNHEIGSKNTFFDRRLIINGAAYFAKSEDFQFFFVDFDRTGVQIIDNIDKVDIWGGELEFQGLVTNDFQVFGGIGITDAENKKYTTFPDQVGNHPPNSNLYTINLGAQYGFQLGPMDATLRVDAERRGKKYWHTDNAESQAPFNLYNARLTLEKGDFQVAFWGKNLTNEKHYTEYFDTNSVNNPPFGLDKSSDSGGLGQLRTFGVDMRYDF</sequence>
<evidence type="ECO:0000256" key="7">
    <source>
        <dbReference type="ARBA" id="ARBA00023065"/>
    </source>
</evidence>
<dbReference type="InterPro" id="IPR000531">
    <property type="entry name" value="Beta-barrel_TonB"/>
</dbReference>
<keyword evidence="7" id="KW-0406">Ion transport</keyword>
<feature type="domain" description="TonB-dependent receptor-like beta-barrel" evidence="13">
    <location>
        <begin position="245"/>
        <end position="642"/>
    </location>
</feature>
<evidence type="ECO:0000259" key="13">
    <source>
        <dbReference type="Pfam" id="PF00593"/>
    </source>
</evidence>
<keyword evidence="3 11" id="KW-1134">Transmembrane beta strand</keyword>
<evidence type="ECO:0000256" key="9">
    <source>
        <dbReference type="ARBA" id="ARBA00023136"/>
    </source>
</evidence>
<proteinExistence type="inferred from homology"/>
<keyword evidence="6" id="KW-0408">Iron</keyword>
<name>A0A450Z536_9GAMM</name>
<reference evidence="16" key="1">
    <citation type="submission" date="2019-02" db="EMBL/GenBank/DDBJ databases">
        <authorList>
            <person name="Gruber-Vodicka R. H."/>
            <person name="Seah K. B. B."/>
        </authorList>
    </citation>
    <scope>NUCLEOTIDE SEQUENCE</scope>
    <source>
        <strain evidence="16">BECK_S1320</strain>
        <strain evidence="15">BECK_S1321</strain>
    </source>
</reference>